<dbReference type="STRING" id="1569628.A0A316UTH8"/>
<evidence type="ECO:0000256" key="1">
    <source>
        <dbReference type="SAM" id="MobiDB-lite"/>
    </source>
</evidence>
<dbReference type="Proteomes" id="UP000245884">
    <property type="component" value="Unassembled WGS sequence"/>
</dbReference>
<organism evidence="2 3">
    <name type="scientific">Jaminaea rosea</name>
    <dbReference type="NCBI Taxonomy" id="1569628"/>
    <lineage>
        <taxon>Eukaryota</taxon>
        <taxon>Fungi</taxon>
        <taxon>Dikarya</taxon>
        <taxon>Basidiomycota</taxon>
        <taxon>Ustilaginomycotina</taxon>
        <taxon>Exobasidiomycetes</taxon>
        <taxon>Microstromatales</taxon>
        <taxon>Microstromatales incertae sedis</taxon>
        <taxon>Jaminaea</taxon>
    </lineage>
</organism>
<dbReference type="GO" id="GO:0019005">
    <property type="term" value="C:SCF ubiquitin ligase complex"/>
    <property type="evidence" value="ECO:0007669"/>
    <property type="project" value="TreeGrafter"/>
</dbReference>
<feature type="compositionally biased region" description="Low complexity" evidence="1">
    <location>
        <begin position="568"/>
        <end position="581"/>
    </location>
</feature>
<evidence type="ECO:0000313" key="2">
    <source>
        <dbReference type="EMBL" id="PWN27661.1"/>
    </source>
</evidence>
<protein>
    <submittedName>
        <fullName evidence="2">RNI-like protein</fullName>
    </submittedName>
</protein>
<feature type="compositionally biased region" description="Basic and acidic residues" evidence="1">
    <location>
        <begin position="128"/>
        <end position="142"/>
    </location>
</feature>
<dbReference type="RefSeq" id="XP_025362273.1">
    <property type="nucleotide sequence ID" value="XM_025509177.1"/>
</dbReference>
<dbReference type="SMART" id="SM00367">
    <property type="entry name" value="LRR_CC"/>
    <property type="match status" value="4"/>
</dbReference>
<dbReference type="GeneID" id="37031000"/>
<feature type="compositionally biased region" description="Low complexity" evidence="1">
    <location>
        <begin position="103"/>
        <end position="121"/>
    </location>
</feature>
<feature type="region of interest" description="Disordered" evidence="1">
    <location>
        <begin position="559"/>
        <end position="581"/>
    </location>
</feature>
<evidence type="ECO:0000313" key="3">
    <source>
        <dbReference type="Proteomes" id="UP000245884"/>
    </source>
</evidence>
<reference evidence="2 3" key="1">
    <citation type="journal article" date="2018" name="Mol. Biol. Evol.">
        <title>Broad Genomic Sampling Reveals a Smut Pathogenic Ancestry of the Fungal Clade Ustilaginomycotina.</title>
        <authorList>
            <person name="Kijpornyongpan T."/>
            <person name="Mondo S.J."/>
            <person name="Barry K."/>
            <person name="Sandor L."/>
            <person name="Lee J."/>
            <person name="Lipzen A."/>
            <person name="Pangilinan J."/>
            <person name="LaButti K."/>
            <person name="Hainaut M."/>
            <person name="Henrissat B."/>
            <person name="Grigoriev I.V."/>
            <person name="Spatafora J.W."/>
            <person name="Aime M.C."/>
        </authorList>
    </citation>
    <scope>NUCLEOTIDE SEQUENCE [LARGE SCALE GENOMIC DNA]</scope>
    <source>
        <strain evidence="2 3">MCA 5214</strain>
    </source>
</reference>
<dbReference type="PANTHER" id="PTHR13318">
    <property type="entry name" value="PARTNER OF PAIRED, ISOFORM B-RELATED"/>
    <property type="match status" value="1"/>
</dbReference>
<dbReference type="GO" id="GO:0031146">
    <property type="term" value="P:SCF-dependent proteasomal ubiquitin-dependent protein catabolic process"/>
    <property type="evidence" value="ECO:0007669"/>
    <property type="project" value="TreeGrafter"/>
</dbReference>
<dbReference type="Gene3D" id="3.80.10.10">
    <property type="entry name" value="Ribonuclease Inhibitor"/>
    <property type="match status" value="2"/>
</dbReference>
<dbReference type="InterPro" id="IPR032675">
    <property type="entry name" value="LRR_dom_sf"/>
</dbReference>
<dbReference type="PANTHER" id="PTHR13318:SF95">
    <property type="entry name" value="F-BOX PROTEIN YLR352W"/>
    <property type="match status" value="1"/>
</dbReference>
<proteinExistence type="predicted"/>
<keyword evidence="3" id="KW-1185">Reference proteome</keyword>
<feature type="compositionally biased region" description="Polar residues" evidence="1">
    <location>
        <begin position="178"/>
        <end position="192"/>
    </location>
</feature>
<name>A0A316UTH8_9BASI</name>
<accession>A0A316UTH8</accession>
<sequence>MSARQRLNAKRPARRDPGSRAQLLLSDQDFETQVQESFSPPTTTHAAIRQLSLTVQRQRDGDSFRLPSLASMCLQVAAHNFLTHILPSRDVFEAASSGNRPVQVASRSSSASSMSRPRVVGRGIGGRRIMDEETEAGRDWRPPKKQKRARGGRRGNSSDSDSDSNDGNEVGVAATPRSMRTTRGQTSNTASRPRNPAPFTRPELDDLTRSNHQLLKVMPDRHIVKLLRLLRTHSSSALTRHVLTTYFVTGRSDVELDAGMTLLKDRPQEINLMVKSLASPSAGTGATLRRLSLSGLTRLDPTALASALKRCDSLEELVLKGCVQVNSTCVAALTSTASRHTLRIANFNFTDIGLEGFTLLASKCSNLEVLKLASVTGLTDKSVPEALRKATETAEGFPPLAKLKTLKLRKTGVGPLGISACVQLCGKTLENLDVSSLGLMTESGIRTLGAVLGVQHRSQHADSSYDLPPFGSGRTQSTVLPSSPLRPQLRKLNLSSNFAHQSTLHIRSQEATYAIEYLMRYLLPAFADTLEVLLLDDLAITGVEWDVLEGEWWPERKRREAEREETIESGAGTATGDALGGTVVKTEDGGTEVYGGVSTIAPSLSTRRPLAALRRLSLSGNQPSILRWLDLWRLDYLSVSPTDSPRLMSSVEELDLSRIDLRSSTQARFRGQGGSAWSYYQRPAGHSTEDATPPCPRSWANLRKLDLSGTQLGDRELDVLRTRLCPALLRSAEAGTTTLGTDDETEPHAERGWVGDAAPWELYTRREVERLGEPTGEALLRYEKSALRSLSLAGTNVSGEGVKRLVAPQQQKAPCPYVEVLDLTGCRGVAVRERRGIWDVIEAEAEDVAQ</sequence>
<dbReference type="InterPro" id="IPR006553">
    <property type="entry name" value="Leu-rich_rpt_Cys-con_subtyp"/>
</dbReference>
<dbReference type="SUPFAM" id="SSF52047">
    <property type="entry name" value="RNI-like"/>
    <property type="match status" value="1"/>
</dbReference>
<dbReference type="EMBL" id="KZ819667">
    <property type="protein sequence ID" value="PWN27661.1"/>
    <property type="molecule type" value="Genomic_DNA"/>
</dbReference>
<feature type="region of interest" description="Disordered" evidence="1">
    <location>
        <begin position="103"/>
        <end position="207"/>
    </location>
</feature>
<dbReference type="OrthoDB" id="550575at2759"/>
<dbReference type="AlphaFoldDB" id="A0A316UTH8"/>
<gene>
    <name evidence="2" type="ORF">BDZ90DRAFT_279444</name>
</gene>
<feature type="region of interest" description="Disordered" evidence="1">
    <location>
        <begin position="1"/>
        <end position="21"/>
    </location>
</feature>
<feature type="compositionally biased region" description="Basic residues" evidence="1">
    <location>
        <begin position="143"/>
        <end position="153"/>
    </location>
</feature>